<dbReference type="Gene3D" id="3.30.360.10">
    <property type="entry name" value="Dihydrodipicolinate Reductase, domain 2"/>
    <property type="match status" value="1"/>
</dbReference>
<evidence type="ECO:0000313" key="5">
    <source>
        <dbReference type="Proteomes" id="UP001501074"/>
    </source>
</evidence>
<comment type="caution">
    <text evidence="4">The sequence shown here is derived from an EMBL/GenBank/DDBJ whole genome shotgun (WGS) entry which is preliminary data.</text>
</comment>
<sequence length="426" mass="44069">MTVGLWLIGARGSIGTTVTAGLALLAAGAGDRATTGMVSELDEFAGLRLVPPGNLVIGGHDLAEVSMKGRAEELVQAGVLPAHALPLARPALEAVDARVCPGVRGGGRDAIEQIQRDLLAFGDQHDLETVVVVNIASTEPLSPVLPVHEDLAALNQALDAGENPVPASALYAYAALDAGLPFIDFTPSMGAAIPALHELAVERGTVYAGRDGKTGETLVKTALASMFGSRNLKVTSWAGLNLLGGGDGRALADSDRAAAKLASKARSVREIFSPDVAAPVHIDYVEDLGEWKTAWNHVRFAGFLGTPMTMQITWQGCDSALAAPLVIDLARFTARARLAGQVGALDALAFFFKDPLGSDEHRLDHQFRRLVAWAGEFRDGGVRGGSVRDGGVGDGGVRDGGVGDGGVRDGGVRDGGVRDGGVRDGA</sequence>
<dbReference type="InterPro" id="IPR002587">
    <property type="entry name" value="Myo-inos-1-P_Synthase"/>
</dbReference>
<dbReference type="PIRSF" id="PIRSF015578">
    <property type="entry name" value="Myoinos-ppht_syn"/>
    <property type="match status" value="1"/>
</dbReference>
<dbReference type="Pfam" id="PF07994">
    <property type="entry name" value="NAD_binding_5"/>
    <property type="match status" value="1"/>
</dbReference>
<dbReference type="RefSeq" id="WP_231488514.1">
    <property type="nucleotide sequence ID" value="NZ_BAAAZO010000011.1"/>
</dbReference>
<dbReference type="SUPFAM" id="SSF51735">
    <property type="entry name" value="NAD(P)-binding Rossmann-fold domains"/>
    <property type="match status" value="1"/>
</dbReference>
<dbReference type="InterPro" id="IPR036291">
    <property type="entry name" value="NAD(P)-bd_dom_sf"/>
</dbReference>
<reference evidence="5" key="1">
    <citation type="journal article" date="2019" name="Int. J. Syst. Evol. Microbiol.">
        <title>The Global Catalogue of Microorganisms (GCM) 10K type strain sequencing project: providing services to taxonomists for standard genome sequencing and annotation.</title>
        <authorList>
            <consortium name="The Broad Institute Genomics Platform"/>
            <consortium name="The Broad Institute Genome Sequencing Center for Infectious Disease"/>
            <person name="Wu L."/>
            <person name="Ma J."/>
        </authorList>
    </citation>
    <scope>NUCLEOTIDE SEQUENCE [LARGE SCALE GENOMIC DNA]</scope>
    <source>
        <strain evidence="5">JCM 16902</strain>
    </source>
</reference>
<dbReference type="SUPFAM" id="SSF55347">
    <property type="entry name" value="Glyceraldehyde-3-phosphate dehydrogenase-like, C-terminal domain"/>
    <property type="match status" value="1"/>
</dbReference>
<dbReference type="Pfam" id="PF01658">
    <property type="entry name" value="Inos-1-P_synth"/>
    <property type="match status" value="1"/>
</dbReference>
<keyword evidence="5" id="KW-1185">Reference proteome</keyword>
<dbReference type="InterPro" id="IPR013021">
    <property type="entry name" value="Myo-inos-1-P_Synthase_GAPDH"/>
</dbReference>
<name>A0ABP7AFF9_9ACTN</name>
<feature type="region of interest" description="Disordered" evidence="2">
    <location>
        <begin position="384"/>
        <end position="426"/>
    </location>
</feature>
<feature type="domain" description="Myo-inositol-1-phosphate synthase GAPDH-like" evidence="3">
    <location>
        <begin position="215"/>
        <end position="319"/>
    </location>
</feature>
<feature type="compositionally biased region" description="Gly residues" evidence="2">
    <location>
        <begin position="384"/>
        <end position="405"/>
    </location>
</feature>
<comment type="similarity">
    <text evidence="1">Belongs to the myo-inositol 1-phosphate synthase family.</text>
</comment>
<accession>A0ABP7AFF9</accession>
<dbReference type="EMBL" id="BAAAZO010000011">
    <property type="protein sequence ID" value="GAA3631041.1"/>
    <property type="molecule type" value="Genomic_DNA"/>
</dbReference>
<dbReference type="PANTHER" id="PTHR11510">
    <property type="entry name" value="MYO-INOSITOL-1 PHOSPHATE SYNTHASE"/>
    <property type="match status" value="1"/>
</dbReference>
<gene>
    <name evidence="4" type="ORF">GCM10022223_56250</name>
</gene>
<evidence type="ECO:0000256" key="2">
    <source>
        <dbReference type="SAM" id="MobiDB-lite"/>
    </source>
</evidence>
<evidence type="ECO:0000259" key="3">
    <source>
        <dbReference type="Pfam" id="PF01658"/>
    </source>
</evidence>
<organism evidence="4 5">
    <name type="scientific">Kineosporia mesophila</name>
    <dbReference type="NCBI Taxonomy" id="566012"/>
    <lineage>
        <taxon>Bacteria</taxon>
        <taxon>Bacillati</taxon>
        <taxon>Actinomycetota</taxon>
        <taxon>Actinomycetes</taxon>
        <taxon>Kineosporiales</taxon>
        <taxon>Kineosporiaceae</taxon>
        <taxon>Kineosporia</taxon>
    </lineage>
</organism>
<evidence type="ECO:0000256" key="1">
    <source>
        <dbReference type="ARBA" id="ARBA00010813"/>
    </source>
</evidence>
<dbReference type="Proteomes" id="UP001501074">
    <property type="component" value="Unassembled WGS sequence"/>
</dbReference>
<protein>
    <submittedName>
        <fullName evidence="4">Inositol-3-phosphate synthase</fullName>
    </submittedName>
</protein>
<proteinExistence type="inferred from homology"/>
<evidence type="ECO:0000313" key="4">
    <source>
        <dbReference type="EMBL" id="GAA3631041.1"/>
    </source>
</evidence>
<dbReference type="Gene3D" id="3.40.50.720">
    <property type="entry name" value="NAD(P)-binding Rossmann-like Domain"/>
    <property type="match status" value="1"/>
</dbReference>
<feature type="compositionally biased region" description="Basic and acidic residues" evidence="2">
    <location>
        <begin position="406"/>
        <end position="426"/>
    </location>
</feature>